<dbReference type="Pfam" id="PF00953">
    <property type="entry name" value="Glycos_transf_4"/>
    <property type="match status" value="1"/>
</dbReference>
<keyword evidence="2" id="KW-1003">Cell membrane</keyword>
<dbReference type="GO" id="GO:0005886">
    <property type="term" value="C:plasma membrane"/>
    <property type="evidence" value="ECO:0007669"/>
    <property type="project" value="UniProtKB-SubCell"/>
</dbReference>
<accession>A0A1F5SL20</accession>
<feature type="transmembrane region" description="Helical" evidence="7">
    <location>
        <begin position="242"/>
        <end position="260"/>
    </location>
</feature>
<dbReference type="GO" id="GO:0044038">
    <property type="term" value="P:cell wall macromolecule biosynthetic process"/>
    <property type="evidence" value="ECO:0007669"/>
    <property type="project" value="TreeGrafter"/>
</dbReference>
<evidence type="ECO:0000256" key="4">
    <source>
        <dbReference type="ARBA" id="ARBA00022692"/>
    </source>
</evidence>
<gene>
    <name evidence="8" type="ORF">A2227_02095</name>
</gene>
<dbReference type="InterPro" id="IPR000715">
    <property type="entry name" value="Glycosyl_transferase_4"/>
</dbReference>
<keyword evidence="5 7" id="KW-1133">Transmembrane helix</keyword>
<feature type="transmembrane region" description="Helical" evidence="7">
    <location>
        <begin position="163"/>
        <end position="181"/>
    </location>
</feature>
<comment type="caution">
    <text evidence="8">The sequence shown here is derived from an EMBL/GenBank/DDBJ whole genome shotgun (WGS) entry which is preliminary data.</text>
</comment>
<evidence type="ECO:0008006" key="10">
    <source>
        <dbReference type="Google" id="ProtNLM"/>
    </source>
</evidence>
<feature type="transmembrane region" description="Helical" evidence="7">
    <location>
        <begin position="187"/>
        <end position="209"/>
    </location>
</feature>
<evidence type="ECO:0000256" key="6">
    <source>
        <dbReference type="ARBA" id="ARBA00023136"/>
    </source>
</evidence>
<organism evidence="8 9">
    <name type="scientific">Candidatus Falkowbacteria bacterium RIFOXYA2_FULL_47_19</name>
    <dbReference type="NCBI Taxonomy" id="1797994"/>
    <lineage>
        <taxon>Bacteria</taxon>
        <taxon>Candidatus Falkowiibacteriota</taxon>
    </lineage>
</organism>
<feature type="transmembrane region" description="Helical" evidence="7">
    <location>
        <begin position="6"/>
        <end position="26"/>
    </location>
</feature>
<dbReference type="Proteomes" id="UP000178367">
    <property type="component" value="Unassembled WGS sequence"/>
</dbReference>
<proteinExistence type="predicted"/>
<sequence>MLYNLIIFSISTVITLAFSMAVKKIAFRLDIIDRPVEGRKIHDRPTPLLGGVAVFAAFFIMLWLVREKLIAGELQYGHWIGFFAGALLIMIGGALDDKYDLPAIKQVIFPMLASMCVIAGGVSIEKITNPFGGFFHFSAAVSAVLIFIWLMGMMYTTKTLDGLDGLVAGITAIGGLIIFLFTTSTKYYQPDVGLAALVLTGVCLGFLFLNWHPAKIFLGEGGSVLMGFILGVLAIISGGKIAIALLVMGIPIMDLAWTIIRRLLSGKNPFKYADRKHLHFRILDLGLGQRKTVLIYYALAAVFGSSVLYLQSLGKILAMSVLVILMFFVIIGFSYKKDSRS</sequence>
<feature type="transmembrane region" description="Helical" evidence="7">
    <location>
        <begin position="76"/>
        <end position="95"/>
    </location>
</feature>
<dbReference type="PANTHER" id="PTHR22926:SF3">
    <property type="entry name" value="UNDECAPRENYL-PHOSPHATE ALPHA-N-ACETYLGLUCOSAMINYL 1-PHOSPHATE TRANSFERASE"/>
    <property type="match status" value="1"/>
</dbReference>
<name>A0A1F5SL20_9BACT</name>
<feature type="transmembrane region" description="Helical" evidence="7">
    <location>
        <begin position="47"/>
        <end position="64"/>
    </location>
</feature>
<feature type="transmembrane region" description="Helical" evidence="7">
    <location>
        <begin position="107"/>
        <end position="124"/>
    </location>
</feature>
<reference evidence="8 9" key="1">
    <citation type="journal article" date="2016" name="Nat. Commun.">
        <title>Thousands of microbial genomes shed light on interconnected biogeochemical processes in an aquifer system.</title>
        <authorList>
            <person name="Anantharaman K."/>
            <person name="Brown C.T."/>
            <person name="Hug L.A."/>
            <person name="Sharon I."/>
            <person name="Castelle C.J."/>
            <person name="Probst A.J."/>
            <person name="Thomas B.C."/>
            <person name="Singh A."/>
            <person name="Wilkins M.J."/>
            <person name="Karaoz U."/>
            <person name="Brodie E.L."/>
            <person name="Williams K.H."/>
            <person name="Hubbard S.S."/>
            <person name="Banfield J.F."/>
        </authorList>
    </citation>
    <scope>NUCLEOTIDE SEQUENCE [LARGE SCALE GENOMIC DNA]</scope>
</reference>
<keyword evidence="6 7" id="KW-0472">Membrane</keyword>
<dbReference type="GO" id="GO:0016780">
    <property type="term" value="F:phosphotransferase activity, for other substituted phosphate groups"/>
    <property type="evidence" value="ECO:0007669"/>
    <property type="project" value="InterPro"/>
</dbReference>
<dbReference type="AlphaFoldDB" id="A0A1F5SL20"/>
<dbReference type="STRING" id="1797994.A2227_02095"/>
<feature type="transmembrane region" description="Helical" evidence="7">
    <location>
        <begin position="316"/>
        <end position="335"/>
    </location>
</feature>
<dbReference type="PANTHER" id="PTHR22926">
    <property type="entry name" value="PHOSPHO-N-ACETYLMURAMOYL-PENTAPEPTIDE-TRANSFERASE"/>
    <property type="match status" value="1"/>
</dbReference>
<evidence type="ECO:0000313" key="8">
    <source>
        <dbReference type="EMBL" id="OGF27390.1"/>
    </source>
</evidence>
<dbReference type="CDD" id="cd06853">
    <property type="entry name" value="GT_WecA_like"/>
    <property type="match status" value="1"/>
</dbReference>
<comment type="subcellular location">
    <subcellularLocation>
        <location evidence="1">Cell membrane</location>
        <topology evidence="1">Multi-pass membrane protein</topology>
    </subcellularLocation>
</comment>
<dbReference type="GO" id="GO:0009103">
    <property type="term" value="P:lipopolysaccharide biosynthetic process"/>
    <property type="evidence" value="ECO:0007669"/>
    <property type="project" value="TreeGrafter"/>
</dbReference>
<evidence type="ECO:0000256" key="7">
    <source>
        <dbReference type="SAM" id="Phobius"/>
    </source>
</evidence>
<feature type="transmembrane region" description="Helical" evidence="7">
    <location>
        <begin position="216"/>
        <end position="236"/>
    </location>
</feature>
<feature type="transmembrane region" description="Helical" evidence="7">
    <location>
        <begin position="130"/>
        <end position="151"/>
    </location>
</feature>
<dbReference type="GO" id="GO:0071555">
    <property type="term" value="P:cell wall organization"/>
    <property type="evidence" value="ECO:0007669"/>
    <property type="project" value="TreeGrafter"/>
</dbReference>
<evidence type="ECO:0000313" key="9">
    <source>
        <dbReference type="Proteomes" id="UP000178367"/>
    </source>
</evidence>
<evidence type="ECO:0000256" key="5">
    <source>
        <dbReference type="ARBA" id="ARBA00022989"/>
    </source>
</evidence>
<protein>
    <recommendedName>
        <fullName evidence="10">Undecaprenyl-phosphate alpha-N-acetylglucosaminyl 1-phosphate transferase</fullName>
    </recommendedName>
</protein>
<evidence type="ECO:0000256" key="1">
    <source>
        <dbReference type="ARBA" id="ARBA00004651"/>
    </source>
</evidence>
<dbReference type="EMBL" id="MFGB01000008">
    <property type="protein sequence ID" value="OGF27390.1"/>
    <property type="molecule type" value="Genomic_DNA"/>
</dbReference>
<feature type="transmembrane region" description="Helical" evidence="7">
    <location>
        <begin position="293"/>
        <end position="310"/>
    </location>
</feature>
<keyword evidence="3" id="KW-0808">Transferase</keyword>
<keyword evidence="4 7" id="KW-0812">Transmembrane</keyword>
<evidence type="ECO:0000256" key="3">
    <source>
        <dbReference type="ARBA" id="ARBA00022679"/>
    </source>
</evidence>
<evidence type="ECO:0000256" key="2">
    <source>
        <dbReference type="ARBA" id="ARBA00022475"/>
    </source>
</evidence>